<accession>A0A2C6WFM3</accession>
<reference evidence="7" key="2">
    <citation type="submission" date="2017-10" db="EMBL/GenBank/DDBJ databases">
        <title>Staphylococcus edaphicus sp. nov., isolated in Antarctica, harbouring mecC gene and genomic islands essential in adaptation to extreme environment.</title>
        <authorList>
            <person name="Pantucek R."/>
            <person name="Sedlacek I."/>
            <person name="Indrakova A."/>
            <person name="Vrbovska V."/>
            <person name="Maslanova I."/>
            <person name="Kovarovic V."/>
            <person name="Svec P."/>
            <person name="Kralova S."/>
            <person name="Kristofova L."/>
            <person name="Keklakova J."/>
            <person name="Petras P."/>
            <person name="Doskar J."/>
        </authorList>
    </citation>
    <scope>NUCLEOTIDE SEQUENCE [LARGE SCALE GENOMIC DNA]</scope>
    <source>
        <strain evidence="7">CCM 5085</strain>
    </source>
</reference>
<evidence type="ECO:0000256" key="2">
    <source>
        <dbReference type="ARBA" id="ARBA00023125"/>
    </source>
</evidence>
<feature type="domain" description="HTH araC/xylS-type" evidence="4">
    <location>
        <begin position="151"/>
        <end position="249"/>
    </location>
</feature>
<gene>
    <name evidence="6" type="primary">rsp</name>
    <name evidence="5" type="ORF">BTJ66_07610</name>
    <name evidence="6" type="ORF">MNY58_02790</name>
</gene>
<dbReference type="InterPro" id="IPR009057">
    <property type="entry name" value="Homeodomain-like_sf"/>
</dbReference>
<dbReference type="RefSeq" id="WP_099090370.1">
    <property type="nucleotide sequence ID" value="NZ_CP093217.1"/>
</dbReference>
<keyword evidence="3" id="KW-0804">Transcription</keyword>
<dbReference type="Proteomes" id="UP001056588">
    <property type="component" value="Chromosome"/>
</dbReference>
<dbReference type="GO" id="GO:0043565">
    <property type="term" value="F:sequence-specific DNA binding"/>
    <property type="evidence" value="ECO:0007669"/>
    <property type="project" value="InterPro"/>
</dbReference>
<organism evidence="5 7">
    <name type="scientific">Staphylococcus edaphicus</name>
    <dbReference type="NCBI Taxonomy" id="1955013"/>
    <lineage>
        <taxon>Bacteria</taxon>
        <taxon>Bacillati</taxon>
        <taxon>Bacillota</taxon>
        <taxon>Bacilli</taxon>
        <taxon>Bacillales</taxon>
        <taxon>Staphylococcaceae</taxon>
        <taxon>Staphylococcus</taxon>
    </lineage>
</organism>
<proteinExistence type="predicted"/>
<evidence type="ECO:0000259" key="4">
    <source>
        <dbReference type="PROSITE" id="PS01124"/>
    </source>
</evidence>
<reference evidence="5" key="3">
    <citation type="submission" date="2017-10" db="EMBL/GenBank/DDBJ databases">
        <authorList>
            <person name="Vrbovska V."/>
            <person name="Kovarovic V."/>
            <person name="Indrakova A."/>
        </authorList>
    </citation>
    <scope>NUCLEOTIDE SEQUENCE</scope>
    <source>
        <strain evidence="5">CCM 8730</strain>
    </source>
</reference>
<dbReference type="GO" id="GO:0003700">
    <property type="term" value="F:DNA-binding transcription factor activity"/>
    <property type="evidence" value="ECO:0007669"/>
    <property type="project" value="InterPro"/>
</dbReference>
<evidence type="ECO:0000313" key="6">
    <source>
        <dbReference type="EMBL" id="UQW82049.1"/>
    </source>
</evidence>
<dbReference type="EMBL" id="CP093217">
    <property type="protein sequence ID" value="UQW82049.1"/>
    <property type="molecule type" value="Genomic_DNA"/>
</dbReference>
<dbReference type="SMART" id="SM00342">
    <property type="entry name" value="HTH_ARAC"/>
    <property type="match status" value="1"/>
</dbReference>
<dbReference type="Gene3D" id="1.10.10.60">
    <property type="entry name" value="Homeodomain-like"/>
    <property type="match status" value="2"/>
</dbReference>
<evidence type="ECO:0000313" key="5">
    <source>
        <dbReference type="EMBL" id="PHK49618.1"/>
    </source>
</evidence>
<evidence type="ECO:0000256" key="1">
    <source>
        <dbReference type="ARBA" id="ARBA00023015"/>
    </source>
</evidence>
<dbReference type="PROSITE" id="PS01124">
    <property type="entry name" value="HTH_ARAC_FAMILY_2"/>
    <property type="match status" value="1"/>
</dbReference>
<reference evidence="5" key="1">
    <citation type="journal article" date="2017" name="Appl. Environ. Microbiol.">
        <title>Staphylococcus edaphicus sp. nov., isolated in Antarctica, harbours mecC gene and genomic islands with suspected role in adaptation to extreme environment.</title>
        <authorList>
            <person name="Pantucek R."/>
            <person name="Sedlacek I."/>
            <person name="Indrakova A."/>
            <person name="Vrbovska V."/>
            <person name="Maslanova I."/>
            <person name="Kovarovic V."/>
            <person name="Svec P."/>
            <person name="Kralova S."/>
            <person name="Kristofova L."/>
            <person name="Keklakova J."/>
            <person name="Petras P."/>
            <person name="Doskar J."/>
        </authorList>
    </citation>
    <scope>NUCLEOTIDE SEQUENCE</scope>
    <source>
        <strain evidence="5">CCM 8730</strain>
    </source>
</reference>
<dbReference type="Proteomes" id="UP000223828">
    <property type="component" value="Unassembled WGS sequence"/>
</dbReference>
<evidence type="ECO:0000256" key="3">
    <source>
        <dbReference type="ARBA" id="ARBA00023163"/>
    </source>
</evidence>
<evidence type="ECO:0000313" key="7">
    <source>
        <dbReference type="Proteomes" id="UP000223828"/>
    </source>
</evidence>
<dbReference type="Pfam" id="PF12833">
    <property type="entry name" value="HTH_18"/>
    <property type="match status" value="1"/>
</dbReference>
<protein>
    <submittedName>
        <fullName evidence="5 6">Transcriptional regulator</fullName>
    </submittedName>
</protein>
<dbReference type="InterPro" id="IPR018060">
    <property type="entry name" value="HTH_AraC"/>
</dbReference>
<dbReference type="EMBL" id="MRZN01000010">
    <property type="protein sequence ID" value="PHK49618.1"/>
    <property type="molecule type" value="Genomic_DNA"/>
</dbReference>
<keyword evidence="2" id="KW-0238">DNA-binding</keyword>
<dbReference type="NCBIfam" id="NF033869">
    <property type="entry name" value="viru_reg_Rsp"/>
    <property type="match status" value="1"/>
</dbReference>
<dbReference type="PANTHER" id="PTHR43280">
    <property type="entry name" value="ARAC-FAMILY TRANSCRIPTIONAL REGULATOR"/>
    <property type="match status" value="1"/>
</dbReference>
<keyword evidence="8" id="KW-1185">Reference proteome</keyword>
<dbReference type="SUPFAM" id="SSF46689">
    <property type="entry name" value="Homeodomain-like"/>
    <property type="match status" value="1"/>
</dbReference>
<keyword evidence="1" id="KW-0805">Transcription regulation</keyword>
<name>A0A2C6WFM3_9STAP</name>
<sequence>MDNTTLCIHEYLNTVTRRCIDQVILLFSLNNHLDMAINGRTISAGNRIMIINHCDLFQITYAQQLVEICIPIRCFLDLEKNFFNCNYNFKLLNSEPYLKHQILTMIQQLNQTSNIDASKVTEIIAILNKETKIEDNSVYIPTIDTENTLLNKITEFINTNISLPLLSKDVSKTFYISAPYISILFKKHLGMSFKNYITSLKITLSLSKLVQSKQTIYHISEQIGFNHYSNYTQQFRNFLQMTPNAFRKKFQNKHEMTIQLVNEDISPYQNVLETYTLDKPRAINQITIDLNQLTFNDDMKIPTVFIHVDNLMDIVQSDYNTKLSFKDLTNAYILINNSRNLALDRLSITGMIDFIDALFSNYVGIAIRIKSLTQFDFIEKMIVQFLKFKPEYIKQKRDYNFLMLLDATYLSLADINRLYIKIKNYNVNLNIKIAITVEGVIEQSPSLKKAYNLLNKLSFDFHFVDIEQEKVKVLLNQKSSSFNSSMSHFEYYNKLIEETQIDASKFVYTKLSKKGFLVYDAKYPLQTTDLMCHMLIMLQKGSGVGYGLMRKDTYDIALMNNHGIYEPLMYLYQFIKPFISKRIALHQNYMILQEDQTIHLLLFNAPYQRSSTHEVLKYVLKENDLPSNATLFIQTLNREHGFIDYALPASFNDTYIERSLLWCIKQSTIPKAEIKHFVQSGSPLQLTLHHDELKYIRILPS</sequence>
<dbReference type="OrthoDB" id="2402133at2"/>
<dbReference type="AlphaFoldDB" id="A0A2C6WFM3"/>
<reference evidence="6" key="4">
    <citation type="submission" date="2022-03" db="EMBL/GenBank/DDBJ databases">
        <title>Complete Genome Sequence of Staphylococcus edaphicus strain CCM 8731.</title>
        <authorList>
            <person name="Rimmer C.O."/>
            <person name="Thomas J.C."/>
        </authorList>
    </citation>
    <scope>NUCLEOTIDE SEQUENCE</scope>
    <source>
        <strain evidence="6">CCM 8731</strain>
    </source>
</reference>
<dbReference type="PANTHER" id="PTHR43280:SF26">
    <property type="entry name" value="ARAC-FAMILY TRANSCRIPTIONAL REGULATOR"/>
    <property type="match status" value="1"/>
</dbReference>
<evidence type="ECO:0000313" key="8">
    <source>
        <dbReference type="Proteomes" id="UP001056588"/>
    </source>
</evidence>